<dbReference type="InterPro" id="IPR014988">
    <property type="entry name" value="Uncharacterised_YqcI/YcgG"/>
</dbReference>
<evidence type="ECO:0000313" key="2">
    <source>
        <dbReference type="Proteomes" id="UP001144205"/>
    </source>
</evidence>
<proteinExistence type="predicted"/>
<dbReference type="RefSeq" id="WP_281842856.1">
    <property type="nucleotide sequence ID" value="NZ_BROH01000008.1"/>
</dbReference>
<name>A0ABQ5LVJ8_9RHOB</name>
<dbReference type="PANTHER" id="PTHR40045:SF1">
    <property type="entry name" value="YQCI_YCGG FAMILY PROTEIN"/>
    <property type="match status" value="1"/>
</dbReference>
<accession>A0ABQ5LVJ8</accession>
<gene>
    <name evidence="1" type="ORF">STA1M1_26820</name>
</gene>
<evidence type="ECO:0000313" key="1">
    <source>
        <dbReference type="EMBL" id="GKY88813.1"/>
    </source>
</evidence>
<dbReference type="PANTHER" id="PTHR40045">
    <property type="entry name" value="YCGG FAMILY PROTEIN"/>
    <property type="match status" value="1"/>
</dbReference>
<keyword evidence="2" id="KW-1185">Reference proteome</keyword>
<dbReference type="Proteomes" id="UP001144205">
    <property type="component" value="Unassembled WGS sequence"/>
</dbReference>
<comment type="caution">
    <text evidence="1">The sequence shown here is derived from an EMBL/GenBank/DDBJ whole genome shotgun (WGS) entry which is preliminary data.</text>
</comment>
<organism evidence="1 2">
    <name type="scientific">Sinisalibacter aestuarii</name>
    <dbReference type="NCBI Taxonomy" id="2949426"/>
    <lineage>
        <taxon>Bacteria</taxon>
        <taxon>Pseudomonadati</taxon>
        <taxon>Pseudomonadota</taxon>
        <taxon>Alphaproteobacteria</taxon>
        <taxon>Rhodobacterales</taxon>
        <taxon>Roseobacteraceae</taxon>
        <taxon>Sinisalibacter</taxon>
    </lineage>
</organism>
<protein>
    <recommendedName>
        <fullName evidence="3">YqcI/YcgG family protein</fullName>
    </recommendedName>
</protein>
<reference evidence="1" key="1">
    <citation type="journal article" date="2023" name="Int. J. Syst. Evol. Microbiol.">
        <title>Sinisalibacter aestuarii sp. nov., isolated from estuarine sediment of the Arakawa River.</title>
        <authorList>
            <person name="Arafat S.T."/>
            <person name="Hirano S."/>
            <person name="Sato A."/>
            <person name="Takeuchi K."/>
            <person name="Yasuda T."/>
            <person name="Terahara T."/>
            <person name="Hamada M."/>
            <person name="Kobayashi T."/>
        </authorList>
    </citation>
    <scope>NUCLEOTIDE SEQUENCE</scope>
    <source>
        <strain evidence="1">B-399</strain>
    </source>
</reference>
<dbReference type="Pfam" id="PF08892">
    <property type="entry name" value="YqcI_YcgG"/>
    <property type="match status" value="1"/>
</dbReference>
<sequence>MTVIAQNTLMDAAYAGPSWHREVAEDLAARLTPPSDFPCTFSQNAFRRGLVDLIFVEALDEVGRAQLRADMLAYIAAAKKWDGQVNTARPLVVAFSRDAASADTVEGYHAIGWEVLQDWHDHDPEPWPEGVATDPMAPYWSMCFGGIQLFVNFSSPAHEQRKSRNLGRHFLFIVNPRERFDMVAGDTPEGNRIRQVIRDRAEAYDGIPHALELGSYQKGEIEWWQYGVTDDNHERADRCPMKMRAT</sequence>
<dbReference type="EMBL" id="BROH01000008">
    <property type="protein sequence ID" value="GKY88813.1"/>
    <property type="molecule type" value="Genomic_DNA"/>
</dbReference>
<evidence type="ECO:0008006" key="3">
    <source>
        <dbReference type="Google" id="ProtNLM"/>
    </source>
</evidence>